<evidence type="ECO:0000313" key="6">
    <source>
        <dbReference type="EMBL" id="WWP24032.1"/>
    </source>
</evidence>
<accession>A0ABD8B2G4</accession>
<dbReference type="NCBIfam" id="TIGR01881">
    <property type="entry name" value="cas_Cmr5"/>
    <property type="match status" value="1"/>
</dbReference>
<dbReference type="EMBL" id="CP145893">
    <property type="protein sequence ID" value="WWP24032.1"/>
    <property type="molecule type" value="Genomic_DNA"/>
</dbReference>
<name>A0ABD8B2G4_PAEAM</name>
<evidence type="ECO:0000256" key="3">
    <source>
        <dbReference type="ARBA" id="ARBA00022490"/>
    </source>
</evidence>
<comment type="subcellular location">
    <subcellularLocation>
        <location evidence="1">Cytoplasm</location>
    </subcellularLocation>
</comment>
<evidence type="ECO:0000256" key="1">
    <source>
        <dbReference type="ARBA" id="ARBA00004496"/>
    </source>
</evidence>
<dbReference type="GO" id="GO:0005737">
    <property type="term" value="C:cytoplasm"/>
    <property type="evidence" value="ECO:0007669"/>
    <property type="project" value="UniProtKB-SubCell"/>
</dbReference>
<keyword evidence="6" id="KW-0614">Plasmid</keyword>
<geneLocation type="plasmid" evidence="6 7">
    <name>pY5S7-1</name>
</geneLocation>
<dbReference type="RefSeq" id="WP_338709153.1">
    <property type="nucleotide sequence ID" value="NZ_CP145893.1"/>
</dbReference>
<dbReference type="AlphaFoldDB" id="A0ABD8B2G4"/>
<proteinExistence type="inferred from homology"/>
<keyword evidence="3" id="KW-0963">Cytoplasm</keyword>
<sequence length="143" mass="16076">MISSQQKYAQVAYESVMMVKRESDDKRNATFAQQYGQLCHRFPSLVITNGLRLATAFFEAKSGSDNSGRVYQVYLQDMKSAVGQELGGIGERNIEYLHLSRKVLQASVWFKRYTEAILKVEQGAELIELLDEDLDGTVAGDNT</sequence>
<dbReference type="InterPro" id="IPR023101">
    <property type="entry name" value="AF1862-like_dom_sf"/>
</dbReference>
<evidence type="ECO:0000256" key="2">
    <source>
        <dbReference type="ARBA" id="ARBA00006161"/>
    </source>
</evidence>
<dbReference type="Proteomes" id="UP001364764">
    <property type="component" value="Plasmid pY5S7-1"/>
</dbReference>
<dbReference type="Pfam" id="PF09701">
    <property type="entry name" value="Cas_Cmr5"/>
    <property type="match status" value="1"/>
</dbReference>
<dbReference type="GeneID" id="93479941"/>
<protein>
    <recommendedName>
        <fullName evidence="5">CRISPR type III-B/RAMP module-associated protein Cmr5</fullName>
    </recommendedName>
</protein>
<evidence type="ECO:0000256" key="4">
    <source>
        <dbReference type="ARBA" id="ARBA00023118"/>
    </source>
</evidence>
<evidence type="ECO:0000256" key="5">
    <source>
        <dbReference type="ARBA" id="ARBA00030001"/>
    </source>
</evidence>
<reference evidence="6 7" key="1">
    <citation type="submission" date="2024-02" db="EMBL/GenBank/DDBJ databases">
        <title>Complete sequences of two Paenibacillus sp. strains and one Lysinibacillus strain isolated from the environment on STAA medium highlight biotechnological potential.</title>
        <authorList>
            <person name="Attere S.A."/>
            <person name="Piche L.C."/>
            <person name="Intertaglia L."/>
            <person name="Lami R."/>
            <person name="Charette S.J."/>
            <person name="Vincent A.T."/>
        </authorList>
    </citation>
    <scope>NUCLEOTIDE SEQUENCE [LARGE SCALE GENOMIC DNA]</scope>
    <source>
        <strain evidence="6 7">Y5S-7</strain>
        <plasmid evidence="6 7">pY5S7-1</plasmid>
    </source>
</reference>
<keyword evidence="4" id="KW-0051">Antiviral defense</keyword>
<organism evidence="6 7">
    <name type="scientific">Paenibacillus amylolyticus</name>
    <dbReference type="NCBI Taxonomy" id="1451"/>
    <lineage>
        <taxon>Bacteria</taxon>
        <taxon>Bacillati</taxon>
        <taxon>Bacillota</taxon>
        <taxon>Bacilli</taxon>
        <taxon>Bacillales</taxon>
        <taxon>Paenibacillaceae</taxon>
        <taxon>Paenibacillus</taxon>
    </lineage>
</organism>
<dbReference type="SUPFAM" id="SSF158568">
    <property type="entry name" value="AF1862-like"/>
    <property type="match status" value="1"/>
</dbReference>
<comment type="similarity">
    <text evidence="2">Belongs to the CRISPR system Cmr5 family.</text>
</comment>
<dbReference type="GO" id="GO:0051607">
    <property type="term" value="P:defense response to virus"/>
    <property type="evidence" value="ECO:0007669"/>
    <property type="project" value="UniProtKB-KW"/>
</dbReference>
<dbReference type="InterPro" id="IPR010160">
    <property type="entry name" value="CRISPR-assoc_prot_Cmr5"/>
</dbReference>
<gene>
    <name evidence="6" type="primary">cmr5</name>
    <name evidence="6" type="ORF">V6668_30710</name>
</gene>
<dbReference type="Gene3D" id="1.10.520.30">
    <property type="entry name" value="AF1862-like domain"/>
    <property type="match status" value="1"/>
</dbReference>
<evidence type="ECO:0000313" key="7">
    <source>
        <dbReference type="Proteomes" id="UP001364764"/>
    </source>
</evidence>